<dbReference type="PROSITE" id="PS50076">
    <property type="entry name" value="DNAJ_2"/>
    <property type="match status" value="1"/>
</dbReference>
<keyword evidence="11" id="KW-1185">Reference proteome</keyword>
<dbReference type="PROSITE" id="PS00636">
    <property type="entry name" value="DNAJ_1"/>
    <property type="match status" value="1"/>
</dbReference>
<accession>R4G4G2</accession>
<feature type="compositionally biased region" description="Polar residues" evidence="6">
    <location>
        <begin position="183"/>
        <end position="206"/>
    </location>
</feature>
<dbReference type="PANTHER" id="PTHR44027:SF7">
    <property type="entry name" value="DNAJ HOMOLOG SUBFAMILY C MEMBER 5 HOMOLOG"/>
    <property type="match status" value="1"/>
</dbReference>
<evidence type="ECO:0000256" key="7">
    <source>
        <dbReference type="SAM" id="Phobius"/>
    </source>
</evidence>
<dbReference type="EMBL" id="GAHY01001390">
    <property type="protein sequence ID" value="JAA76120.1"/>
    <property type="molecule type" value="mRNA"/>
</dbReference>
<dbReference type="PANTHER" id="PTHR44027">
    <property type="entry name" value="DNAJ HOMOLOG SUBFAMILY C MEMBER 5 HOMOLOG"/>
    <property type="match status" value="1"/>
</dbReference>
<dbReference type="GO" id="GO:1900073">
    <property type="term" value="P:regulation of neuromuscular synaptic transmission"/>
    <property type="evidence" value="ECO:0007669"/>
    <property type="project" value="TreeGrafter"/>
</dbReference>
<dbReference type="InParanoid" id="R4G4G2"/>
<dbReference type="AlphaFoldDB" id="R4G4G2"/>
<dbReference type="STRING" id="13249.R4G4G2"/>
<keyword evidence="3" id="KW-0564">Palmitate</keyword>
<dbReference type="Proteomes" id="UP000015103">
    <property type="component" value="Unassembled WGS sequence"/>
</dbReference>
<reference evidence="10" key="3">
    <citation type="submission" date="2015-05" db="UniProtKB">
        <authorList>
            <consortium name="EnsemblMetazoa"/>
        </authorList>
    </citation>
    <scope>IDENTIFICATION</scope>
</reference>
<dbReference type="eggNOG" id="KOG0716">
    <property type="taxonomic scope" value="Eukaryota"/>
</dbReference>
<dbReference type="SUPFAM" id="SSF46565">
    <property type="entry name" value="Chaperone J-domain"/>
    <property type="match status" value="1"/>
</dbReference>
<evidence type="ECO:0000256" key="3">
    <source>
        <dbReference type="ARBA" id="ARBA00023139"/>
    </source>
</evidence>
<keyword evidence="4" id="KW-0143">Chaperone</keyword>
<dbReference type="EMBL" id="ACPB03001514">
    <property type="status" value="NOT_ANNOTATED_CDS"/>
    <property type="molecule type" value="Genomic_DNA"/>
</dbReference>
<feature type="transmembrane region" description="Helical" evidence="7">
    <location>
        <begin position="105"/>
        <end position="129"/>
    </location>
</feature>
<dbReference type="EnsemblMetazoa" id="RPRC004915-RA">
    <property type="protein sequence ID" value="RPRC004915-PA"/>
    <property type="gene ID" value="RPRC004915"/>
</dbReference>
<dbReference type="FunCoup" id="R4G4G2">
    <property type="interactions" value="108"/>
</dbReference>
<dbReference type="InterPro" id="IPR018253">
    <property type="entry name" value="DnaJ_domain_CS"/>
</dbReference>
<dbReference type="VEuPathDB" id="VectorBase:RPRC004915"/>
<keyword evidence="2 7" id="KW-0472">Membrane</keyword>
<dbReference type="HOGENOM" id="CLU_017633_14_0_1"/>
<sequence length="217" mass="23602">MDKRKLSTSGDSLYVILGLPKTATADDVKKTYRKLALKYHPDKNPNNPEAAEKFKDVNRAHAILSDLTKRNIYDNYGSLGLYIAEQFGEENVNAYFLVTSGWCKALILFCGIITACYCCCCCFCCFCNFCCGKCKPRPPEESGDYHTLHDSDDEGVCGEPAVTAQPTSGNNAPTFAMPAPAPSENTSLKTSEQVTYTPGSMTQSASPYHVAASGDVK</sequence>
<dbReference type="FunFam" id="1.10.287.110:FF:000017">
    <property type="entry name" value="dnaJ homolog subfamily C member 5"/>
    <property type="match status" value="1"/>
</dbReference>
<feature type="region of interest" description="Disordered" evidence="6">
    <location>
        <begin position="181"/>
        <end position="217"/>
    </location>
</feature>
<dbReference type="InterPro" id="IPR051434">
    <property type="entry name" value="DnaJ_C_subfamily_member5"/>
</dbReference>
<dbReference type="GO" id="GO:0016020">
    <property type="term" value="C:membrane"/>
    <property type="evidence" value="ECO:0007669"/>
    <property type="project" value="UniProtKB-SubCell"/>
</dbReference>
<dbReference type="GO" id="GO:0061177">
    <property type="term" value="C:type Is terminal bouton"/>
    <property type="evidence" value="ECO:0007669"/>
    <property type="project" value="TreeGrafter"/>
</dbReference>
<dbReference type="Pfam" id="PF00226">
    <property type="entry name" value="DnaJ"/>
    <property type="match status" value="1"/>
</dbReference>
<dbReference type="InterPro" id="IPR036869">
    <property type="entry name" value="J_dom_sf"/>
</dbReference>
<protein>
    <submittedName>
        <fullName evidence="9 10">Putative cysteine string protein</fullName>
    </submittedName>
</protein>
<dbReference type="PRINTS" id="PR00625">
    <property type="entry name" value="JDOMAIN"/>
</dbReference>
<evidence type="ECO:0000313" key="11">
    <source>
        <dbReference type="Proteomes" id="UP000015103"/>
    </source>
</evidence>
<dbReference type="GO" id="GO:0005737">
    <property type="term" value="C:cytoplasm"/>
    <property type="evidence" value="ECO:0007669"/>
    <property type="project" value="UniProtKB-ARBA"/>
</dbReference>
<keyword evidence="7" id="KW-1133">Transmembrane helix</keyword>
<proteinExistence type="evidence at transcript level"/>
<dbReference type="RefSeq" id="XP_073976048.1">
    <property type="nucleotide sequence ID" value="XM_074119947.1"/>
</dbReference>
<evidence type="ECO:0000256" key="2">
    <source>
        <dbReference type="ARBA" id="ARBA00023136"/>
    </source>
</evidence>
<evidence type="ECO:0000256" key="5">
    <source>
        <dbReference type="ARBA" id="ARBA00023288"/>
    </source>
</evidence>
<evidence type="ECO:0000256" key="1">
    <source>
        <dbReference type="ARBA" id="ARBA00004635"/>
    </source>
</evidence>
<reference evidence="9" key="1">
    <citation type="submission" date="2013-04" db="EMBL/GenBank/DDBJ databases">
        <title>An insight into the transcriptome of the digestive tract of the blood sucking bug, Rhodnius prolixus.</title>
        <authorList>
            <person name="Ribeiro J.M.C."/>
            <person name="Genta F.A."/>
            <person name="Sorgine M.H.F."/>
            <person name="Paiva-Silva G.O."/>
            <person name="Majerowicz D."/>
            <person name="Medeiros M."/>
            <person name="Koerich L."/>
            <person name="Terra W.R."/>
            <person name="Ferreira C."/>
            <person name="Pimentel A.C."/>
            <person name="Bisch P.M."/>
            <person name="Diniz M.M.P."/>
            <person name="Nascimento R."/>
            <person name="Salmon D."/>
            <person name="Silber A.M."/>
            <person name="Alves M."/>
            <person name="Oliveira M.F."/>
            <person name="Gondim K.C."/>
            <person name="Silva Neto M.A.C."/>
            <person name="Atella G.C."/>
            <person name="Araujo H."/>
            <person name="Dias F.S."/>
            <person name="Polycarpo C.R."/>
            <person name="Fampa P."/>
            <person name="Melo A.C."/>
            <person name="Tanaka A.S."/>
            <person name="Balczun C."/>
            <person name="Oliveira J.H.M."/>
            <person name="Goncalves R."/>
            <person name="Lazoski C."/>
            <person name="Pereira M.A."/>
            <person name="Rivera-Pomar R."/>
            <person name="Diambra L."/>
            <person name="Schaub G.A."/>
            <person name="Garcia E.S."/>
            <person name="Azambuja P."/>
            <person name="Braz G.R.C."/>
            <person name="Oliveira P.L."/>
        </authorList>
    </citation>
    <scope>NUCLEOTIDE SEQUENCE</scope>
</reference>
<dbReference type="InterPro" id="IPR001623">
    <property type="entry name" value="DnaJ_domain"/>
</dbReference>
<name>R4G4G2_RHOPR</name>
<evidence type="ECO:0000256" key="4">
    <source>
        <dbReference type="ARBA" id="ARBA00023186"/>
    </source>
</evidence>
<evidence type="ECO:0000313" key="9">
    <source>
        <dbReference type="EMBL" id="JAA76120.1"/>
    </source>
</evidence>
<dbReference type="Gene3D" id="1.10.287.110">
    <property type="entry name" value="DnaJ domain"/>
    <property type="match status" value="1"/>
</dbReference>
<keyword evidence="5" id="KW-0449">Lipoprotein</keyword>
<dbReference type="OMA" id="ENAGDYH"/>
<dbReference type="EMBL" id="ACPB03001513">
    <property type="status" value="NOT_ANNOTATED_CDS"/>
    <property type="molecule type" value="Genomic_DNA"/>
</dbReference>
<organism evidence="9">
    <name type="scientific">Rhodnius prolixus</name>
    <name type="common">Triatomid bug</name>
    <dbReference type="NCBI Taxonomy" id="13249"/>
    <lineage>
        <taxon>Eukaryota</taxon>
        <taxon>Metazoa</taxon>
        <taxon>Ecdysozoa</taxon>
        <taxon>Arthropoda</taxon>
        <taxon>Hexapoda</taxon>
        <taxon>Insecta</taxon>
        <taxon>Pterygota</taxon>
        <taxon>Neoptera</taxon>
        <taxon>Paraneoptera</taxon>
        <taxon>Hemiptera</taxon>
        <taxon>Heteroptera</taxon>
        <taxon>Panheteroptera</taxon>
        <taxon>Cimicomorpha</taxon>
        <taxon>Reduviidae</taxon>
        <taxon>Triatominae</taxon>
        <taxon>Rhodnius</taxon>
    </lineage>
</organism>
<feature type="domain" description="J" evidence="8">
    <location>
        <begin position="12"/>
        <end position="77"/>
    </location>
</feature>
<comment type="subcellular location">
    <subcellularLocation>
        <location evidence="1">Membrane</location>
        <topology evidence="1">Lipid-anchor</topology>
    </subcellularLocation>
</comment>
<reference evidence="11" key="2">
    <citation type="submission" date="2015-04" db="EMBL/GenBank/DDBJ databases">
        <authorList>
            <person name="Wilson R.K."/>
            <person name="Warren W."/>
            <person name="Dotson E."/>
            <person name="Oliveira P.L."/>
        </authorList>
    </citation>
    <scope>NUCLEOTIDE SEQUENCE</scope>
</reference>
<evidence type="ECO:0000313" key="10">
    <source>
        <dbReference type="EnsemblMetazoa" id="RPRC004915-PA"/>
    </source>
</evidence>
<dbReference type="SMART" id="SM00271">
    <property type="entry name" value="DnaJ"/>
    <property type="match status" value="1"/>
</dbReference>
<dbReference type="CDD" id="cd06257">
    <property type="entry name" value="DnaJ"/>
    <property type="match status" value="1"/>
</dbReference>
<dbReference type="GeneID" id="141449964"/>
<evidence type="ECO:0000259" key="8">
    <source>
        <dbReference type="PROSITE" id="PS50076"/>
    </source>
</evidence>
<evidence type="ECO:0000256" key="6">
    <source>
        <dbReference type="SAM" id="MobiDB-lite"/>
    </source>
</evidence>
<keyword evidence="7" id="KW-0812">Transmembrane</keyword>